<dbReference type="AlphaFoldDB" id="A0A0C2WLJ8"/>
<organism evidence="2 3">
    <name type="scientific">Amanita muscaria (strain Koide BX008)</name>
    <dbReference type="NCBI Taxonomy" id="946122"/>
    <lineage>
        <taxon>Eukaryota</taxon>
        <taxon>Fungi</taxon>
        <taxon>Dikarya</taxon>
        <taxon>Basidiomycota</taxon>
        <taxon>Agaricomycotina</taxon>
        <taxon>Agaricomycetes</taxon>
        <taxon>Agaricomycetidae</taxon>
        <taxon>Agaricales</taxon>
        <taxon>Pluteineae</taxon>
        <taxon>Amanitaceae</taxon>
        <taxon>Amanita</taxon>
    </lineage>
</organism>
<evidence type="ECO:0000313" key="3">
    <source>
        <dbReference type="Proteomes" id="UP000054549"/>
    </source>
</evidence>
<keyword evidence="3" id="KW-1185">Reference proteome</keyword>
<reference evidence="2 3" key="1">
    <citation type="submission" date="2014-04" db="EMBL/GenBank/DDBJ databases">
        <title>Evolutionary Origins and Diversification of the Mycorrhizal Mutualists.</title>
        <authorList>
            <consortium name="DOE Joint Genome Institute"/>
            <consortium name="Mycorrhizal Genomics Consortium"/>
            <person name="Kohler A."/>
            <person name="Kuo A."/>
            <person name="Nagy L.G."/>
            <person name="Floudas D."/>
            <person name="Copeland A."/>
            <person name="Barry K.W."/>
            <person name="Cichocki N."/>
            <person name="Veneault-Fourrey C."/>
            <person name="LaButti K."/>
            <person name="Lindquist E.A."/>
            <person name="Lipzen A."/>
            <person name="Lundell T."/>
            <person name="Morin E."/>
            <person name="Murat C."/>
            <person name="Riley R."/>
            <person name="Ohm R."/>
            <person name="Sun H."/>
            <person name="Tunlid A."/>
            <person name="Henrissat B."/>
            <person name="Grigoriev I.V."/>
            <person name="Hibbett D.S."/>
            <person name="Martin F."/>
        </authorList>
    </citation>
    <scope>NUCLEOTIDE SEQUENCE [LARGE SCALE GENOMIC DNA]</scope>
    <source>
        <strain evidence="2 3">Koide BX008</strain>
    </source>
</reference>
<evidence type="ECO:0000313" key="2">
    <source>
        <dbReference type="EMBL" id="KIL62452.1"/>
    </source>
</evidence>
<accession>A0A0C2WLJ8</accession>
<name>A0A0C2WLJ8_AMAMK</name>
<proteinExistence type="predicted"/>
<evidence type="ECO:0000256" key="1">
    <source>
        <dbReference type="SAM" id="MobiDB-lite"/>
    </source>
</evidence>
<dbReference type="HOGENOM" id="CLU_2468576_0_0_1"/>
<sequence>MSTIEVLLCTVKYILGESKRFPHQTITRIPPGVDDSHLPAFPASPSMPVGPRGERENVDPSLIGQTACISQPSKSVLGESTIQYRLQK</sequence>
<dbReference type="EMBL" id="KN818270">
    <property type="protein sequence ID" value="KIL62452.1"/>
    <property type="molecule type" value="Genomic_DNA"/>
</dbReference>
<dbReference type="Proteomes" id="UP000054549">
    <property type="component" value="Unassembled WGS sequence"/>
</dbReference>
<protein>
    <submittedName>
        <fullName evidence="2">Uncharacterized protein</fullName>
    </submittedName>
</protein>
<gene>
    <name evidence="2" type="ORF">M378DRAFT_759767</name>
</gene>
<dbReference type="InParanoid" id="A0A0C2WLJ8"/>
<feature type="region of interest" description="Disordered" evidence="1">
    <location>
        <begin position="31"/>
        <end position="59"/>
    </location>
</feature>